<reference evidence="2" key="1">
    <citation type="submission" date="2022-11" db="UniProtKB">
        <authorList>
            <consortium name="WormBaseParasite"/>
        </authorList>
    </citation>
    <scope>IDENTIFICATION</scope>
</reference>
<keyword evidence="1" id="KW-1185">Reference proteome</keyword>
<evidence type="ECO:0000313" key="1">
    <source>
        <dbReference type="Proteomes" id="UP000887566"/>
    </source>
</evidence>
<dbReference type="Proteomes" id="UP000887566">
    <property type="component" value="Unplaced"/>
</dbReference>
<evidence type="ECO:0000313" key="2">
    <source>
        <dbReference type="WBParaSite" id="PSAMB.scaffold2size251193.g732.t1"/>
    </source>
</evidence>
<proteinExistence type="predicted"/>
<name>A0A914W159_9BILA</name>
<organism evidence="1 2">
    <name type="scientific">Plectus sambesii</name>
    <dbReference type="NCBI Taxonomy" id="2011161"/>
    <lineage>
        <taxon>Eukaryota</taxon>
        <taxon>Metazoa</taxon>
        <taxon>Ecdysozoa</taxon>
        <taxon>Nematoda</taxon>
        <taxon>Chromadorea</taxon>
        <taxon>Plectida</taxon>
        <taxon>Plectina</taxon>
        <taxon>Plectoidea</taxon>
        <taxon>Plectidae</taxon>
        <taxon>Plectus</taxon>
    </lineage>
</organism>
<dbReference type="AlphaFoldDB" id="A0A914W159"/>
<dbReference type="PANTHER" id="PTHR23200">
    <property type="entry name" value="METALLO-BETA-LACTAMASE DOMAIN-CONTAINING PROTEIN 1"/>
    <property type="match status" value="1"/>
</dbReference>
<sequence length="161" mass="17562">MISLPIFGLAARGIGQKGVDYTVVTSAHPQFVGNLNLFPTSRLLFGWLMASWRNIEQSPLFEQDSMRLCSQNTQLIKAAGTTPDAGVVLVYAVDGMGTVAIAGDLFMYDDNLSRLDAAFVWDDVMVQQSRRRIVCLADWLVPGHGVPMPISRATKQQAGCS</sequence>
<dbReference type="WBParaSite" id="PSAMB.scaffold2size251193.g732.t1">
    <property type="protein sequence ID" value="PSAMB.scaffold2size251193.g732.t1"/>
    <property type="gene ID" value="PSAMB.scaffold2size251193.g732"/>
</dbReference>
<dbReference type="Gene3D" id="3.60.15.10">
    <property type="entry name" value="Ribonuclease Z/Hydroxyacylglutathione hydrolase-like"/>
    <property type="match status" value="1"/>
</dbReference>
<dbReference type="InterPro" id="IPR036866">
    <property type="entry name" value="RibonucZ/Hydroxyglut_hydro"/>
</dbReference>
<protein>
    <submittedName>
        <fullName evidence="2">Uncharacterized protein</fullName>
    </submittedName>
</protein>
<dbReference type="SUPFAM" id="SSF56281">
    <property type="entry name" value="Metallo-hydrolase/oxidoreductase"/>
    <property type="match status" value="1"/>
</dbReference>
<dbReference type="InterPro" id="IPR039344">
    <property type="entry name" value="MBLAC1"/>
</dbReference>
<accession>A0A914W159</accession>
<dbReference type="PANTHER" id="PTHR23200:SF51">
    <property type="entry name" value="METALLO-BETA-LACTAMASE DOMAIN-CONTAINING PROTEIN"/>
    <property type="match status" value="1"/>
</dbReference>